<feature type="compositionally biased region" description="Polar residues" evidence="1">
    <location>
        <begin position="714"/>
        <end position="725"/>
    </location>
</feature>
<dbReference type="PANTHER" id="PTHR44303">
    <property type="entry name" value="DNAJ HOMOLOG SUBFAMILY C MEMBER 16"/>
    <property type="match status" value="1"/>
</dbReference>
<accession>A0A7J7G1C7</accession>
<organism evidence="2 3">
    <name type="scientific">Camellia sinensis</name>
    <name type="common">Tea plant</name>
    <name type="synonym">Thea sinensis</name>
    <dbReference type="NCBI Taxonomy" id="4442"/>
    <lineage>
        <taxon>Eukaryota</taxon>
        <taxon>Viridiplantae</taxon>
        <taxon>Streptophyta</taxon>
        <taxon>Embryophyta</taxon>
        <taxon>Tracheophyta</taxon>
        <taxon>Spermatophyta</taxon>
        <taxon>Magnoliopsida</taxon>
        <taxon>eudicotyledons</taxon>
        <taxon>Gunneridae</taxon>
        <taxon>Pentapetalae</taxon>
        <taxon>asterids</taxon>
        <taxon>Ericales</taxon>
        <taxon>Theaceae</taxon>
        <taxon>Camellia</taxon>
    </lineage>
</organism>
<dbReference type="PANTHER" id="PTHR44303:SF2">
    <property type="entry name" value="DNAJ HOMOLOG SUBFAMILY C MEMBER 16"/>
    <property type="match status" value="1"/>
</dbReference>
<evidence type="ECO:0000256" key="1">
    <source>
        <dbReference type="SAM" id="MobiDB-lite"/>
    </source>
</evidence>
<sequence>MDAFANYRPLDYEHIALNPSIQKAIDIRIFPSDLPLSLEQSALKPLIQKITNMDMSNSSSQISVWDKAATSSSSGGSDWTSWSVPETYDLKERINHHFVEFTDPLEFPSYARSSVVYPYVPIDHRRSLEENLLVAWYTSSMPTKIVHAAPRPEEAQGYNPSFLAQKEKICSSDWLDYINAFVPPAPVSSSKTEASTPSSSSPEIEICIPSSLPILSWTEKLKIALSMENIFPPYKPLPPPTPAERKQAQLLLAAFSHLPFSVLEDKVPLTNLRWACDILTRGHVLNPLTQAELHMFLDQLPLLLNWHRNSMATTQSLDQLSSLRIHAQYEAENFIEEFNDFKNKDSAYWEDLDIDELEQRLREVAFEIKAEELYYEKSISSMASPSVSVVERMSPSVALKRIIDAECEKYKAGEKSVIDGRIFVPRRHVQLDYVLGPIFKEVLTELPALYPRLENQCLLYEGGLDWRNWRINRPHRCWPTVRPEWQEWYDRVIPTRTLDLQELCLLDALRLSRRIMPEFAPLAKAFVLQKKVALAPHVLGHATFGGRRPFCPFRSPVPGFRSRQAVCLGSGPPNHLRLLRYLCFITRKVTEGWEASNCCRNQLSLLWSLPEPRAKTPALVSEDADPIWSVGAKTILSKGTGMKQRIGSIMNGIHNRLGDPRIGPVLLLGALMSFGGIWLRRSQSTHPSQSNNQTQPSKKDDEDRPNQRRKKRAVSNQDCPPSITDTEPKNAYQMPLSDSDSE</sequence>
<gene>
    <name evidence="2" type="ORF">HYC85_030633</name>
</gene>
<dbReference type="InterPro" id="IPR052448">
    <property type="entry name" value="DnaJ_C16_autophagy_reg"/>
</dbReference>
<name>A0A7J7G1C7_CAMSI</name>
<proteinExistence type="predicted"/>
<keyword evidence="3" id="KW-1185">Reference proteome</keyword>
<dbReference type="Proteomes" id="UP000593564">
    <property type="component" value="Unassembled WGS sequence"/>
</dbReference>
<protein>
    <submittedName>
        <fullName evidence="2">Uncharacterized protein</fullName>
    </submittedName>
</protein>
<feature type="compositionally biased region" description="Basic and acidic residues" evidence="1">
    <location>
        <begin position="697"/>
        <end position="706"/>
    </location>
</feature>
<feature type="compositionally biased region" description="Polar residues" evidence="1">
    <location>
        <begin position="682"/>
        <end position="696"/>
    </location>
</feature>
<dbReference type="AlphaFoldDB" id="A0A7J7G1C7"/>
<reference evidence="2 3" key="2">
    <citation type="submission" date="2020-07" db="EMBL/GenBank/DDBJ databases">
        <title>Genome assembly of wild tea tree DASZ reveals pedigree and selection history of tea varieties.</title>
        <authorList>
            <person name="Zhang W."/>
        </authorList>
    </citation>
    <scope>NUCLEOTIDE SEQUENCE [LARGE SCALE GENOMIC DNA]</scope>
    <source>
        <strain evidence="3">cv. G240</strain>
        <tissue evidence="2">Leaf</tissue>
    </source>
</reference>
<dbReference type="EMBL" id="JACBKZ010000014">
    <property type="protein sequence ID" value="KAF5934462.1"/>
    <property type="molecule type" value="Genomic_DNA"/>
</dbReference>
<evidence type="ECO:0000313" key="3">
    <source>
        <dbReference type="Proteomes" id="UP000593564"/>
    </source>
</evidence>
<evidence type="ECO:0000313" key="2">
    <source>
        <dbReference type="EMBL" id="KAF5934462.1"/>
    </source>
</evidence>
<feature type="region of interest" description="Disordered" evidence="1">
    <location>
        <begin position="682"/>
        <end position="742"/>
    </location>
</feature>
<reference evidence="3" key="1">
    <citation type="journal article" date="2020" name="Nat. Commun.">
        <title>Genome assembly of wild tea tree DASZ reveals pedigree and selection history of tea varieties.</title>
        <authorList>
            <person name="Zhang W."/>
            <person name="Zhang Y."/>
            <person name="Qiu H."/>
            <person name="Guo Y."/>
            <person name="Wan H."/>
            <person name="Zhang X."/>
            <person name="Scossa F."/>
            <person name="Alseekh S."/>
            <person name="Zhang Q."/>
            <person name="Wang P."/>
            <person name="Xu L."/>
            <person name="Schmidt M.H."/>
            <person name="Jia X."/>
            <person name="Li D."/>
            <person name="Zhu A."/>
            <person name="Guo F."/>
            <person name="Chen W."/>
            <person name="Ni D."/>
            <person name="Usadel B."/>
            <person name="Fernie A.R."/>
            <person name="Wen W."/>
        </authorList>
    </citation>
    <scope>NUCLEOTIDE SEQUENCE [LARGE SCALE GENOMIC DNA]</scope>
    <source>
        <strain evidence="3">cv. G240</strain>
    </source>
</reference>
<comment type="caution">
    <text evidence="2">The sequence shown here is derived from an EMBL/GenBank/DDBJ whole genome shotgun (WGS) entry which is preliminary data.</text>
</comment>